<dbReference type="Gramene" id="Pp3c2_14660V3.3">
    <property type="protein sequence ID" value="PAC:32937301.CDS.1"/>
    <property type="gene ID" value="Pp3c2_14660"/>
</dbReference>
<reference evidence="1" key="3">
    <citation type="submission" date="2020-12" db="UniProtKB">
        <authorList>
            <consortium name="EnsemblPlants"/>
        </authorList>
    </citation>
    <scope>IDENTIFICATION</scope>
</reference>
<dbReference type="EnsemblPlants" id="Pp3c2_14665V3.1">
    <property type="protein sequence ID" value="PAC:32935393.CDS.1"/>
    <property type="gene ID" value="Pp3c2_14665"/>
</dbReference>
<name>A0A7I3ZA87_PHYPA</name>
<organism evidence="1 2">
    <name type="scientific">Physcomitrium patens</name>
    <name type="common">Spreading-leaved earth moss</name>
    <name type="synonym">Physcomitrella patens</name>
    <dbReference type="NCBI Taxonomy" id="3218"/>
    <lineage>
        <taxon>Eukaryota</taxon>
        <taxon>Viridiplantae</taxon>
        <taxon>Streptophyta</taxon>
        <taxon>Embryophyta</taxon>
        <taxon>Bryophyta</taxon>
        <taxon>Bryophytina</taxon>
        <taxon>Bryopsida</taxon>
        <taxon>Funariidae</taxon>
        <taxon>Funariales</taxon>
        <taxon>Funariaceae</taxon>
        <taxon>Physcomitrium</taxon>
    </lineage>
</organism>
<accession>A0A7I3ZA87</accession>
<proteinExistence type="predicted"/>
<dbReference type="EMBL" id="ABEU02000002">
    <property type="status" value="NOT_ANNOTATED_CDS"/>
    <property type="molecule type" value="Genomic_DNA"/>
</dbReference>
<dbReference type="Proteomes" id="UP000006727">
    <property type="component" value="Chromosome 2"/>
</dbReference>
<dbReference type="EnsemblPlants" id="Pp3c2_14660V3.3">
    <property type="protein sequence ID" value="PAC:32937301.CDS.1"/>
    <property type="gene ID" value="Pp3c2_14660"/>
</dbReference>
<evidence type="ECO:0000313" key="2">
    <source>
        <dbReference type="Proteomes" id="UP000006727"/>
    </source>
</evidence>
<dbReference type="AlphaFoldDB" id="A0A7I3ZA87"/>
<keyword evidence="2" id="KW-1185">Reference proteome</keyword>
<dbReference type="Gramene" id="Pp3c2_14665V3.1">
    <property type="protein sequence ID" value="PAC:32935393.CDS.1"/>
    <property type="gene ID" value="Pp3c2_14665"/>
</dbReference>
<reference evidence="1 2" key="2">
    <citation type="journal article" date="2018" name="Plant J.">
        <title>The Physcomitrella patens chromosome-scale assembly reveals moss genome structure and evolution.</title>
        <authorList>
            <person name="Lang D."/>
            <person name="Ullrich K.K."/>
            <person name="Murat F."/>
            <person name="Fuchs J."/>
            <person name="Jenkins J."/>
            <person name="Haas F.B."/>
            <person name="Piednoel M."/>
            <person name="Gundlach H."/>
            <person name="Van Bel M."/>
            <person name="Meyberg R."/>
            <person name="Vives C."/>
            <person name="Morata J."/>
            <person name="Symeonidi A."/>
            <person name="Hiss M."/>
            <person name="Muchero W."/>
            <person name="Kamisugi Y."/>
            <person name="Saleh O."/>
            <person name="Blanc G."/>
            <person name="Decker E.L."/>
            <person name="van Gessel N."/>
            <person name="Grimwood J."/>
            <person name="Hayes R.D."/>
            <person name="Graham S.W."/>
            <person name="Gunter L.E."/>
            <person name="McDaniel S.F."/>
            <person name="Hoernstein S.N.W."/>
            <person name="Larsson A."/>
            <person name="Li F.W."/>
            <person name="Perroud P.F."/>
            <person name="Phillips J."/>
            <person name="Ranjan P."/>
            <person name="Rokshar D.S."/>
            <person name="Rothfels C.J."/>
            <person name="Schneider L."/>
            <person name="Shu S."/>
            <person name="Stevenson D.W."/>
            <person name="Thummler F."/>
            <person name="Tillich M."/>
            <person name="Villarreal Aguilar J.C."/>
            <person name="Widiez T."/>
            <person name="Wong G.K."/>
            <person name="Wymore A."/>
            <person name="Zhang Y."/>
            <person name="Zimmer A.D."/>
            <person name="Quatrano R.S."/>
            <person name="Mayer K.F.X."/>
            <person name="Goodstein D."/>
            <person name="Casacuberta J.M."/>
            <person name="Vandepoele K."/>
            <person name="Reski R."/>
            <person name="Cuming A.C."/>
            <person name="Tuskan G.A."/>
            <person name="Maumus F."/>
            <person name="Salse J."/>
            <person name="Schmutz J."/>
            <person name="Rensing S.A."/>
        </authorList>
    </citation>
    <scope>NUCLEOTIDE SEQUENCE [LARGE SCALE GENOMIC DNA]</scope>
    <source>
        <strain evidence="1 2">cv. Gransden 2004</strain>
    </source>
</reference>
<protein>
    <submittedName>
        <fullName evidence="1">Uncharacterized protein</fullName>
    </submittedName>
</protein>
<reference evidence="1 2" key="1">
    <citation type="journal article" date="2008" name="Science">
        <title>The Physcomitrella genome reveals evolutionary insights into the conquest of land by plants.</title>
        <authorList>
            <person name="Rensing S."/>
            <person name="Lang D."/>
            <person name="Zimmer A."/>
            <person name="Terry A."/>
            <person name="Salamov A."/>
            <person name="Shapiro H."/>
            <person name="Nishiyama T."/>
            <person name="Perroud P.-F."/>
            <person name="Lindquist E."/>
            <person name="Kamisugi Y."/>
            <person name="Tanahashi T."/>
            <person name="Sakakibara K."/>
            <person name="Fujita T."/>
            <person name="Oishi K."/>
            <person name="Shin-I T."/>
            <person name="Kuroki Y."/>
            <person name="Toyoda A."/>
            <person name="Suzuki Y."/>
            <person name="Hashimoto A."/>
            <person name="Yamaguchi K."/>
            <person name="Sugano A."/>
            <person name="Kohara Y."/>
            <person name="Fujiyama A."/>
            <person name="Anterola A."/>
            <person name="Aoki S."/>
            <person name="Ashton N."/>
            <person name="Barbazuk W.B."/>
            <person name="Barker E."/>
            <person name="Bennetzen J."/>
            <person name="Bezanilla M."/>
            <person name="Blankenship R."/>
            <person name="Cho S.H."/>
            <person name="Dutcher S."/>
            <person name="Estelle M."/>
            <person name="Fawcett J.A."/>
            <person name="Gundlach H."/>
            <person name="Hanada K."/>
            <person name="Heyl A."/>
            <person name="Hicks K.A."/>
            <person name="Hugh J."/>
            <person name="Lohr M."/>
            <person name="Mayer K."/>
            <person name="Melkozernov A."/>
            <person name="Murata T."/>
            <person name="Nelson D."/>
            <person name="Pils B."/>
            <person name="Prigge M."/>
            <person name="Reiss B."/>
            <person name="Renner T."/>
            <person name="Rombauts S."/>
            <person name="Rushton P."/>
            <person name="Sanderfoot A."/>
            <person name="Schween G."/>
            <person name="Shiu S.-H."/>
            <person name="Stueber K."/>
            <person name="Theodoulou F.L."/>
            <person name="Tu H."/>
            <person name="Van de Peer Y."/>
            <person name="Verrier P.J."/>
            <person name="Waters E."/>
            <person name="Wood A."/>
            <person name="Yang L."/>
            <person name="Cove D."/>
            <person name="Cuming A."/>
            <person name="Hasebe M."/>
            <person name="Lucas S."/>
            <person name="Mishler D.B."/>
            <person name="Reski R."/>
            <person name="Grigoriev I."/>
            <person name="Quatrano R.S."/>
            <person name="Boore J.L."/>
        </authorList>
    </citation>
    <scope>NUCLEOTIDE SEQUENCE [LARGE SCALE GENOMIC DNA]</scope>
    <source>
        <strain evidence="1 2">cv. Gransden 2004</strain>
    </source>
</reference>
<sequence>MPPGPKPCAFSCPRGVNIKASDQASFPSAQLHFGIHCRRSIHFLSMRTRNQYGSR</sequence>
<evidence type="ECO:0000313" key="1">
    <source>
        <dbReference type="EnsemblPlants" id="PAC:32937301.CDS.1"/>
    </source>
</evidence>